<dbReference type="Pfam" id="PF02646">
    <property type="entry name" value="RmuC"/>
    <property type="match status" value="1"/>
</dbReference>
<keyword evidence="4" id="KW-0175">Coiled coil</keyword>
<keyword evidence="5" id="KW-0233">DNA recombination</keyword>
<dbReference type="Proteomes" id="UP000019438">
    <property type="component" value="Chromosome"/>
</dbReference>
<evidence type="ECO:0000256" key="5">
    <source>
        <dbReference type="ARBA" id="ARBA00023172"/>
    </source>
</evidence>
<gene>
    <name evidence="6" type="ORF">GbCGDNIH3_2169</name>
</gene>
<evidence type="ECO:0000256" key="2">
    <source>
        <dbReference type="ARBA" id="ARBA00009840"/>
    </source>
</evidence>
<dbReference type="PANTHER" id="PTHR30563">
    <property type="entry name" value="DNA RECOMBINATION PROTEIN RMUC"/>
    <property type="match status" value="1"/>
</dbReference>
<evidence type="ECO:0000313" key="6">
    <source>
        <dbReference type="EMBL" id="AHJ64067.1"/>
    </source>
</evidence>
<dbReference type="PANTHER" id="PTHR30563:SF0">
    <property type="entry name" value="DNA RECOMBINATION PROTEIN RMUC"/>
    <property type="match status" value="1"/>
</dbReference>
<organism evidence="6 7">
    <name type="scientific">Granulibacter bethesdensis</name>
    <dbReference type="NCBI Taxonomy" id="364410"/>
    <lineage>
        <taxon>Bacteria</taxon>
        <taxon>Pseudomonadati</taxon>
        <taxon>Pseudomonadota</taxon>
        <taxon>Alphaproteobacteria</taxon>
        <taxon>Acetobacterales</taxon>
        <taxon>Acetobacteraceae</taxon>
        <taxon>Granulibacter</taxon>
    </lineage>
</organism>
<dbReference type="RefSeq" id="WP_038515652.1">
    <property type="nucleotide sequence ID" value="NZ_CP003181.2"/>
</dbReference>
<comment type="similarity">
    <text evidence="2">Belongs to the RmuC family.</text>
</comment>
<comment type="function">
    <text evidence="1">Involved in DNA recombination.</text>
</comment>
<evidence type="ECO:0000256" key="1">
    <source>
        <dbReference type="ARBA" id="ARBA00003416"/>
    </source>
</evidence>
<dbReference type="GO" id="GO:0006310">
    <property type="term" value="P:DNA recombination"/>
    <property type="evidence" value="ECO:0007669"/>
    <property type="project" value="UniProtKB-KW"/>
</dbReference>
<dbReference type="InterPro" id="IPR003798">
    <property type="entry name" value="DNA_recombination_RmuC"/>
</dbReference>
<evidence type="ECO:0000256" key="3">
    <source>
        <dbReference type="ARBA" id="ARBA00021840"/>
    </source>
</evidence>
<accession>A0AAN0VGN1</accession>
<dbReference type="KEGG" id="gbc:GbCGDNIH3_2169"/>
<proteinExistence type="inferred from homology"/>
<evidence type="ECO:0000313" key="7">
    <source>
        <dbReference type="Proteomes" id="UP000019438"/>
    </source>
</evidence>
<name>A0AAN0VGN1_9PROT</name>
<evidence type="ECO:0000256" key="4">
    <source>
        <dbReference type="ARBA" id="ARBA00023054"/>
    </source>
</evidence>
<protein>
    <recommendedName>
        <fullName evidence="3">DNA recombination protein RmuC homolog</fullName>
    </recommendedName>
</protein>
<dbReference type="EMBL" id="CP003181">
    <property type="protein sequence ID" value="AHJ64067.1"/>
    <property type="molecule type" value="Genomic_DNA"/>
</dbReference>
<dbReference type="AlphaFoldDB" id="A0AAN0VGN1"/>
<reference evidence="7" key="1">
    <citation type="submission" date="2012-06" db="EMBL/GenBank/DDBJ databases">
        <title>Genome analysis of multiple Granulibacter bethesdensis isolates demonstrates substantial genome diversity.</title>
        <authorList>
            <person name="Greenberg D.E."/>
            <person name="Porcella S.F."/>
            <person name="Zarember K."/>
            <person name="Zelazny A.M."/>
            <person name="Bruno D."/>
            <person name="Martens C."/>
            <person name="Barbian K.D."/>
            <person name="Jaske E."/>
            <person name="Holland S.M."/>
        </authorList>
    </citation>
    <scope>NUCLEOTIDE SEQUENCE [LARGE SCALE GENOMIC DNA]</scope>
    <source>
        <strain evidence="7">CGDNIH3</strain>
    </source>
</reference>
<sequence length="429" mass="47114">MMDMLALALSALALLAVVWILLSLPSRLAAAVEQSDARGRDETEAIRRHLLDMERALSAALREANTEAMGRIFSEVGTATGALRQDVTGSLGALRDAQGRAIGDLHTALREGLDRLRESSEARLAEIRTAVNEQLHAAVEKQMTESFARVIDQFTAVQKAMSDVQAVTAQIGDIKRLFSNVKTRGGWGEAQVRAMLDDVLPPGSYETNKRLRDDSDEVVEFAVIMPMKGDRPVYLPIDAKFPVEDYERLLAASEAGDVEAERMAVAGLTRRIKDEARKIATKYVLPPRTVEFAVLYVPTDALYAEIARVPGLIDEVGRLHRVLVLGPSVFPALLRTIHLGHVTLALEQKADQIRTLLGATKTEMERMDKVLERLAKQAGTFSNTIETARVRTRAVARTLRGVEGREPEEAERLLATGEAGTEEAEEGLF</sequence>